<evidence type="ECO:0000259" key="1">
    <source>
        <dbReference type="Pfam" id="PF00149"/>
    </source>
</evidence>
<dbReference type="SUPFAM" id="SSF56300">
    <property type="entry name" value="Metallo-dependent phosphatases"/>
    <property type="match status" value="1"/>
</dbReference>
<evidence type="ECO:0000313" key="2">
    <source>
        <dbReference type="EMBL" id="GGQ44786.1"/>
    </source>
</evidence>
<dbReference type="InterPro" id="IPR027417">
    <property type="entry name" value="P-loop_NTPase"/>
</dbReference>
<dbReference type="GO" id="GO:0016787">
    <property type="term" value="F:hydrolase activity"/>
    <property type="evidence" value="ECO:0007669"/>
    <property type="project" value="InterPro"/>
</dbReference>
<dbReference type="EMBL" id="BMQK01000002">
    <property type="protein sequence ID" value="GGQ44786.1"/>
    <property type="molecule type" value="Genomic_DNA"/>
</dbReference>
<feature type="domain" description="Calcineurin-like phosphoesterase" evidence="1">
    <location>
        <begin position="195"/>
        <end position="254"/>
    </location>
</feature>
<organism evidence="2 3">
    <name type="scientific">Streptomyces ruber</name>
    <dbReference type="NCBI Taxonomy" id="83378"/>
    <lineage>
        <taxon>Bacteria</taxon>
        <taxon>Bacillati</taxon>
        <taxon>Actinomycetota</taxon>
        <taxon>Actinomycetes</taxon>
        <taxon>Kitasatosporales</taxon>
        <taxon>Streptomycetaceae</taxon>
        <taxon>Streptomyces</taxon>
    </lineage>
</organism>
<dbReference type="InterPro" id="IPR004843">
    <property type="entry name" value="Calcineurin-like_PHP"/>
</dbReference>
<evidence type="ECO:0000313" key="3">
    <source>
        <dbReference type="Proteomes" id="UP000620156"/>
    </source>
</evidence>
<dbReference type="PANTHER" id="PTHR12435">
    <property type="match status" value="1"/>
</dbReference>
<comment type="caution">
    <text evidence="2">The sequence shown here is derived from an EMBL/GenBank/DDBJ whole genome shotgun (WGS) entry which is preliminary data.</text>
</comment>
<dbReference type="SUPFAM" id="SSF52540">
    <property type="entry name" value="P-loop containing nucleoside triphosphate hydrolases"/>
    <property type="match status" value="1"/>
</dbReference>
<keyword evidence="3" id="KW-1185">Reference proteome</keyword>
<name>A0A918BAJ1_9ACTN</name>
<protein>
    <recommendedName>
        <fullName evidence="1">Calcineurin-like phosphoesterase domain-containing protein</fullName>
    </recommendedName>
</protein>
<reference evidence="2" key="2">
    <citation type="submission" date="2020-09" db="EMBL/GenBank/DDBJ databases">
        <authorList>
            <person name="Sun Q."/>
            <person name="Ohkuma M."/>
        </authorList>
    </citation>
    <scope>NUCLEOTIDE SEQUENCE</scope>
    <source>
        <strain evidence="2">JCM 3131</strain>
    </source>
</reference>
<dbReference type="Proteomes" id="UP000620156">
    <property type="component" value="Unassembled WGS sequence"/>
</dbReference>
<reference evidence="2" key="1">
    <citation type="journal article" date="2014" name="Int. J. Syst. Evol. Microbiol.">
        <title>Complete genome sequence of Corynebacterium casei LMG S-19264T (=DSM 44701T), isolated from a smear-ripened cheese.</title>
        <authorList>
            <consortium name="US DOE Joint Genome Institute (JGI-PGF)"/>
            <person name="Walter F."/>
            <person name="Albersmeier A."/>
            <person name="Kalinowski J."/>
            <person name="Ruckert C."/>
        </authorList>
    </citation>
    <scope>NUCLEOTIDE SEQUENCE</scope>
    <source>
        <strain evidence="2">JCM 3131</strain>
    </source>
</reference>
<dbReference type="Gene3D" id="3.40.50.300">
    <property type="entry name" value="P-loop containing nucleotide triphosphate hydrolases"/>
    <property type="match status" value="1"/>
</dbReference>
<dbReference type="Pfam" id="PF00149">
    <property type="entry name" value="Metallophos"/>
    <property type="match status" value="1"/>
</dbReference>
<dbReference type="InterPro" id="IPR029052">
    <property type="entry name" value="Metallo-depent_PP-like"/>
</dbReference>
<dbReference type="AlphaFoldDB" id="A0A918BAJ1"/>
<sequence length="270" mass="29552">MTETENRTETVPGRVLPVTDLSLVVLVGASGSGKSTFARRHFKPTEVISSDFCRGLVADDENDQSASGDAFDVLHYIAGKRLAAGRRTVVDATSVQQGARKQLIDLARQYDVLPIAIVLDVPEEVCAARNAGRADRADMPRHVIRRHTRELRRSLRHLEREGFRKVHVLRGAEEVEAATVVTEKRFNDLTHLTGPFDIIGDIHGCASELETLLGKLGYVDGTHPEGRTAVFVGDLVDRGPDTPGVLRRVMSMVTAVSRGVIPFRIMVPTG</sequence>
<accession>A0A918BAJ1</accession>
<dbReference type="Pfam" id="PF13671">
    <property type="entry name" value="AAA_33"/>
    <property type="match status" value="1"/>
</dbReference>
<dbReference type="Gene3D" id="3.60.21.10">
    <property type="match status" value="1"/>
</dbReference>
<gene>
    <name evidence="2" type="ORF">GCM10010145_11820</name>
</gene>
<proteinExistence type="predicted"/>